<organism evidence="6 7">
    <name type="scientific">Puccinia triticina</name>
    <dbReference type="NCBI Taxonomy" id="208348"/>
    <lineage>
        <taxon>Eukaryota</taxon>
        <taxon>Fungi</taxon>
        <taxon>Dikarya</taxon>
        <taxon>Basidiomycota</taxon>
        <taxon>Pucciniomycotina</taxon>
        <taxon>Pucciniomycetes</taxon>
        <taxon>Pucciniales</taxon>
        <taxon>Pucciniaceae</taxon>
        <taxon>Puccinia</taxon>
    </lineage>
</organism>
<evidence type="ECO:0000256" key="2">
    <source>
        <dbReference type="ARBA" id="ARBA00007812"/>
    </source>
</evidence>
<comment type="similarity">
    <text evidence="2">Belongs to the TPP enzyme family.</text>
</comment>
<gene>
    <name evidence="6" type="ORF">PtA15_13A327</name>
</gene>
<evidence type="ECO:0000259" key="5">
    <source>
        <dbReference type="Pfam" id="PF00205"/>
    </source>
</evidence>
<dbReference type="GeneID" id="77803408"/>
<feature type="region of interest" description="Disordered" evidence="4">
    <location>
        <begin position="1"/>
        <end position="22"/>
    </location>
</feature>
<dbReference type="Pfam" id="PF00205">
    <property type="entry name" value="TPP_enzyme_M"/>
    <property type="match status" value="1"/>
</dbReference>
<keyword evidence="3" id="KW-0786">Thiamine pyrophosphate</keyword>
<dbReference type="PANTHER" id="PTHR18968:SF13">
    <property type="entry name" value="ACETOLACTATE SYNTHASE CATALYTIC SUBUNIT, MITOCHONDRIAL"/>
    <property type="match status" value="1"/>
</dbReference>
<dbReference type="InterPro" id="IPR012000">
    <property type="entry name" value="Thiamin_PyroP_enz_cen_dom"/>
</dbReference>
<dbReference type="EMBL" id="CP110433">
    <property type="protein sequence ID" value="WAQ90927.1"/>
    <property type="molecule type" value="Genomic_DNA"/>
</dbReference>
<feature type="domain" description="Thiamine pyrophosphate enzyme central" evidence="5">
    <location>
        <begin position="106"/>
        <end position="174"/>
    </location>
</feature>
<dbReference type="InterPro" id="IPR045229">
    <property type="entry name" value="TPP_enz"/>
</dbReference>
<dbReference type="RefSeq" id="XP_053026482.1">
    <property type="nucleotide sequence ID" value="XM_053162514.1"/>
</dbReference>
<comment type="subcellular location">
    <subcellularLocation>
        <location evidence="1">Mitochondrion</location>
    </subcellularLocation>
</comment>
<dbReference type="InterPro" id="IPR029035">
    <property type="entry name" value="DHS-like_NAD/FAD-binding_dom"/>
</dbReference>
<accession>A0ABY7D7M7</accession>
<protein>
    <recommendedName>
        <fullName evidence="5">Thiamine pyrophosphate enzyme central domain-containing protein</fullName>
    </recommendedName>
</protein>
<sequence>MQNRQPHNSPVVDYQNHRQGKPLPTLLTQHTSTLRGILPTLPGAVTVTAFPVSKARMHYKEDRRPTIPELLKDKLLLDLLAPAEARLHANPGGVSKPPATTLHSPLHMLGMHGSAYANLAMPDADVLTALGAWFNDLVTGKVDRTRRDHPFEIQPKNIKKVVQAAYSVKGDVIQTGLLSILLARKSPSERAVWRATSQGWKEKYSFV</sequence>
<proteinExistence type="inferred from homology"/>
<evidence type="ECO:0000256" key="4">
    <source>
        <dbReference type="SAM" id="MobiDB-lite"/>
    </source>
</evidence>
<evidence type="ECO:0000313" key="6">
    <source>
        <dbReference type="EMBL" id="WAQ90927.1"/>
    </source>
</evidence>
<evidence type="ECO:0000313" key="7">
    <source>
        <dbReference type="Proteomes" id="UP001164743"/>
    </source>
</evidence>
<reference evidence="6" key="1">
    <citation type="submission" date="2022-10" db="EMBL/GenBank/DDBJ databases">
        <title>Puccinia triticina Genome sequencing and assembly.</title>
        <authorList>
            <person name="Li C."/>
        </authorList>
    </citation>
    <scope>NUCLEOTIDE SEQUENCE</scope>
    <source>
        <strain evidence="6">Pt15</strain>
    </source>
</reference>
<dbReference type="SUPFAM" id="SSF52467">
    <property type="entry name" value="DHS-like NAD/FAD-binding domain"/>
    <property type="match status" value="1"/>
</dbReference>
<dbReference type="Gene3D" id="3.40.50.1220">
    <property type="entry name" value="TPP-binding domain"/>
    <property type="match status" value="1"/>
</dbReference>
<evidence type="ECO:0000256" key="1">
    <source>
        <dbReference type="ARBA" id="ARBA00004173"/>
    </source>
</evidence>
<keyword evidence="7" id="KW-1185">Reference proteome</keyword>
<dbReference type="Proteomes" id="UP001164743">
    <property type="component" value="Chromosome 13A"/>
</dbReference>
<evidence type="ECO:0000256" key="3">
    <source>
        <dbReference type="ARBA" id="ARBA00023052"/>
    </source>
</evidence>
<dbReference type="PANTHER" id="PTHR18968">
    <property type="entry name" value="THIAMINE PYROPHOSPHATE ENZYMES"/>
    <property type="match status" value="1"/>
</dbReference>
<name>A0ABY7D7M7_9BASI</name>